<protein>
    <submittedName>
        <fullName evidence="4">Carbohydrate binding protein with CBM9 domain</fullName>
    </submittedName>
</protein>
<name>A0A4R1M7I2_9SPHI</name>
<dbReference type="GO" id="GO:0016052">
    <property type="term" value="P:carbohydrate catabolic process"/>
    <property type="evidence" value="ECO:0007669"/>
    <property type="project" value="InterPro"/>
</dbReference>
<dbReference type="Gene3D" id="2.60.40.1190">
    <property type="match status" value="1"/>
</dbReference>
<evidence type="ECO:0000313" key="4">
    <source>
        <dbReference type="EMBL" id="TCK85799.1"/>
    </source>
</evidence>
<dbReference type="RefSeq" id="WP_132222294.1">
    <property type="nucleotide sequence ID" value="NZ_SMGO01000001.1"/>
</dbReference>
<feature type="chain" id="PRO_5021019238" evidence="1">
    <location>
        <begin position="20"/>
        <end position="719"/>
    </location>
</feature>
<organism evidence="4 5">
    <name type="scientific">Albibacterium bauzanense</name>
    <dbReference type="NCBI Taxonomy" id="653929"/>
    <lineage>
        <taxon>Bacteria</taxon>
        <taxon>Pseudomonadati</taxon>
        <taxon>Bacteroidota</taxon>
        <taxon>Sphingobacteriia</taxon>
        <taxon>Sphingobacteriales</taxon>
        <taxon>Sphingobacteriaceae</taxon>
        <taxon>Albibacterium</taxon>
    </lineage>
</organism>
<feature type="domain" description="Carbohydrate-binding" evidence="2">
    <location>
        <begin position="39"/>
        <end position="200"/>
    </location>
</feature>
<evidence type="ECO:0000259" key="2">
    <source>
        <dbReference type="Pfam" id="PF06452"/>
    </source>
</evidence>
<keyword evidence="5" id="KW-1185">Reference proteome</keyword>
<dbReference type="Pfam" id="PF06452">
    <property type="entry name" value="CBM9_1"/>
    <property type="match status" value="1"/>
</dbReference>
<reference evidence="4 5" key="1">
    <citation type="submission" date="2019-03" db="EMBL/GenBank/DDBJ databases">
        <title>Genomic Encyclopedia of Archaeal and Bacterial Type Strains, Phase II (KMG-II): from individual species to whole genera.</title>
        <authorList>
            <person name="Goeker M."/>
        </authorList>
    </citation>
    <scope>NUCLEOTIDE SEQUENCE [LARGE SCALE GENOMIC DNA]</scope>
    <source>
        <strain evidence="4 5">DSM 22554</strain>
    </source>
</reference>
<dbReference type="EMBL" id="SMGO01000001">
    <property type="protein sequence ID" value="TCK85799.1"/>
    <property type="molecule type" value="Genomic_DNA"/>
</dbReference>
<dbReference type="SUPFAM" id="SSF49344">
    <property type="entry name" value="CBD9-like"/>
    <property type="match status" value="1"/>
</dbReference>
<dbReference type="InterPro" id="IPR045670">
    <property type="entry name" value="DUF5916"/>
</dbReference>
<evidence type="ECO:0000313" key="5">
    <source>
        <dbReference type="Proteomes" id="UP000294616"/>
    </source>
</evidence>
<dbReference type="GO" id="GO:0030246">
    <property type="term" value="F:carbohydrate binding"/>
    <property type="evidence" value="ECO:0007669"/>
    <property type="project" value="InterPro"/>
</dbReference>
<dbReference type="OrthoDB" id="9786766at2"/>
<evidence type="ECO:0000256" key="1">
    <source>
        <dbReference type="SAM" id="SignalP"/>
    </source>
</evidence>
<keyword evidence="1" id="KW-0732">Signal</keyword>
<comment type="caution">
    <text evidence="4">The sequence shown here is derived from an EMBL/GenBank/DDBJ whole genome shotgun (WGS) entry which is preliminary data.</text>
</comment>
<dbReference type="AlphaFoldDB" id="A0A4R1M7I2"/>
<dbReference type="Proteomes" id="UP000294616">
    <property type="component" value="Unassembled WGS sequence"/>
</dbReference>
<accession>A0A4R1M7I2</accession>
<gene>
    <name evidence="4" type="ORF">C8N28_1115</name>
</gene>
<dbReference type="CDD" id="cd09618">
    <property type="entry name" value="CBM9_like_2"/>
    <property type="match status" value="1"/>
</dbReference>
<proteinExistence type="predicted"/>
<feature type="signal peptide" evidence="1">
    <location>
        <begin position="1"/>
        <end position="19"/>
    </location>
</feature>
<evidence type="ECO:0000259" key="3">
    <source>
        <dbReference type="Pfam" id="PF19313"/>
    </source>
</evidence>
<feature type="domain" description="DUF5916" evidence="3">
    <location>
        <begin position="235"/>
        <end position="341"/>
    </location>
</feature>
<dbReference type="GO" id="GO:0004553">
    <property type="term" value="F:hydrolase activity, hydrolyzing O-glycosyl compounds"/>
    <property type="evidence" value="ECO:0007669"/>
    <property type="project" value="InterPro"/>
</dbReference>
<feature type="domain" description="DUF5916" evidence="3">
    <location>
        <begin position="362"/>
        <end position="688"/>
    </location>
</feature>
<sequence>MKKGVLLFVCCLLTLYAVAQKQNANYRYHIKKTTSPIVVDGLMDDEAWAQAEVAKDFFMILPMDTSFAKQQTEVRMTYDDRNIYIIAINHDNAPGPNVIESLKRDFAFMKNDLFQVFLDPFDSRTDGFSFGVNAAGAQMDASQSDGGKEDMSWDNKWTSAVTQAPGRWVFEAAIPFTSIRYAKDSKEWGINFARNDLKTNEKSSWGPIPRQFPAHSLAYTGVLVWDQAPPSAGTNISIIPYVLGGVSKDYENNTSTSYRKDIGGDAKIAITSSLNLDLTVNPDFSQVDVDEQVVNLDRFELFLPEKRQFFLENGDLFSNFGYQDLRPFFSRRIGLNAPIRYGARLSGKLDKNWRIGLMNIQTGDVKEDDVSAQNYGVLTLQRRVFSRSSISLMVINKQATNALPTDLSDRYNRNVGLEYNLASSNNLWNGKALVMKSFSPDDNNGFVQAAHLEYESKVWNFFLEEQYVGQNYISEVGFIPRNGYIKISPRAGYNMFPTEGKVLSHGVRFSSEQFFDTKMNSTDNQSRLAYEFNFRNQSVLEMDVEHNYVKLMHPFDPTNSGKGFLAEGSKHRWSAIEVEYESSPQKVFTYAVEASYGGYYDDGRRIGISSELGYRFQPHVVIGLKTSFNDLRLPDPFGHTSFWLVGPRLDVSFTNTLYLTAFAQYNQQRDNMNLNTRLQWRYKPASDFFIVYGDNYDPTSSFNVKNRQLVVKWTYWWNL</sequence>
<dbReference type="InterPro" id="IPR010502">
    <property type="entry name" value="Carb-bd_dom_fam9"/>
</dbReference>
<dbReference type="Pfam" id="PF19313">
    <property type="entry name" value="DUF5916"/>
    <property type="match status" value="2"/>
</dbReference>